<reference evidence="10" key="1">
    <citation type="submission" date="2017-02" db="UniProtKB">
        <authorList>
            <consortium name="WormBaseParasite"/>
        </authorList>
    </citation>
    <scope>IDENTIFICATION</scope>
</reference>
<evidence type="ECO:0000313" key="10">
    <source>
        <dbReference type="WBParaSite" id="SMUV_0000699501-mRNA-1"/>
    </source>
</evidence>
<dbReference type="InterPro" id="IPR007715">
    <property type="entry name" value="Coq4"/>
</dbReference>
<evidence type="ECO:0000256" key="3">
    <source>
        <dbReference type="ARBA" id="ARBA00023128"/>
    </source>
</evidence>
<feature type="binding site" evidence="6">
    <location>
        <position position="259"/>
    </location>
    <ligand>
        <name>Zn(2+)</name>
        <dbReference type="ChEBI" id="CHEBI:29105"/>
    </ligand>
</feature>
<comment type="cofactor">
    <cofactor evidence="6">
        <name>Zn(2+)</name>
        <dbReference type="ChEBI" id="CHEBI:29105"/>
    </cofactor>
</comment>
<protein>
    <recommendedName>
        <fullName evidence="6">Ubiquinone biosynthesis protein COQ4 homolog, mitochondrial</fullName>
    </recommendedName>
    <alternativeName>
        <fullName evidence="6">4-hydroxy-3-methoxy-5-polyprenylbenzoate decarboxylase</fullName>
        <ecNumber evidence="6">4.1.1.130</ecNumber>
    </alternativeName>
    <alternativeName>
        <fullName evidence="6">Coenzyme Q biosynthesis protein 4 homolog</fullName>
    </alternativeName>
</protein>
<feature type="binding site" evidence="6">
    <location>
        <position position="262"/>
    </location>
    <ligand>
        <name>Zn(2+)</name>
        <dbReference type="ChEBI" id="CHEBI:29105"/>
    </ligand>
</feature>
<dbReference type="InterPro" id="IPR007853">
    <property type="entry name" value="Znf_DNL-typ"/>
</dbReference>
<keyword evidence="1 6" id="KW-0831">Ubiquinone biosynthesis</keyword>
<dbReference type="PANTHER" id="PTHR12922">
    <property type="entry name" value="UBIQUINONE BIOSYNTHESIS PROTEIN"/>
    <property type="match status" value="1"/>
</dbReference>
<dbReference type="InterPro" id="IPR027540">
    <property type="entry name" value="Coq4_euk"/>
</dbReference>
<proteinExistence type="inferred from homology"/>
<comment type="pathway">
    <text evidence="6">Cofactor biosynthesis; ubiquinone biosynthesis.</text>
</comment>
<sequence>MVGWIRPLLKLPQFQYTLCRCFSVAKALGYLPSKLSLTYTCKVCNSRQGPKEISKVAYEKGVVLVTCENCHNHHIIADNLGWFSDLKGKKNIEEILAEKGEAVNRCKLKTVDSVSEFKEIDKALPFQMNKLYPTHVPTSSAQKAFLIVKSGLTAIFNPWRGDMVAAMGEVSAFPFVLKNIKARMEEDEAGMRLLRERPRITNKTINREHLRSLPNGTFGKEYDNFLLNLDTTPDARAPVKYIDDMDLLYVMQRYRETHDFNHVLLQMKTNMLGEVAVKYFEGIQFGLPMCILGSIFGGARLKKNHRRVLYHKYLPWVAEQAVNARLLIAFDWENHFEKSISDLQKMCSIKPCPV</sequence>
<evidence type="ECO:0000259" key="8">
    <source>
        <dbReference type="PROSITE" id="PS51501"/>
    </source>
</evidence>
<dbReference type="GO" id="GO:0120539">
    <property type="term" value="F:4-hydroxy-3-methoxy-5-polyprenylbenzoate decarboxylase activity"/>
    <property type="evidence" value="ECO:0007669"/>
    <property type="project" value="UniProtKB-EC"/>
</dbReference>
<keyword evidence="6" id="KW-0862">Zinc</keyword>
<dbReference type="EC" id="4.1.1.130" evidence="6"/>
<organism evidence="9 10">
    <name type="scientific">Syphacia muris</name>
    <dbReference type="NCBI Taxonomy" id="451379"/>
    <lineage>
        <taxon>Eukaryota</taxon>
        <taxon>Metazoa</taxon>
        <taxon>Ecdysozoa</taxon>
        <taxon>Nematoda</taxon>
        <taxon>Chromadorea</taxon>
        <taxon>Rhabditida</taxon>
        <taxon>Spirurina</taxon>
        <taxon>Oxyuridomorpha</taxon>
        <taxon>Oxyuroidea</taxon>
        <taxon>Oxyuridae</taxon>
        <taxon>Syphacia</taxon>
    </lineage>
</organism>
<dbReference type="AlphaFoldDB" id="A0A0N5AQM4"/>
<feature type="binding site" evidence="6">
    <location>
        <position position="274"/>
    </location>
    <ligand>
        <name>Zn(2+)</name>
        <dbReference type="ChEBI" id="CHEBI:29105"/>
    </ligand>
</feature>
<keyword evidence="4 6" id="KW-0472">Membrane</keyword>
<evidence type="ECO:0000256" key="6">
    <source>
        <dbReference type="HAMAP-Rule" id="MF_03111"/>
    </source>
</evidence>
<dbReference type="Pfam" id="PF05019">
    <property type="entry name" value="Coq4"/>
    <property type="match status" value="1"/>
</dbReference>
<comment type="catalytic activity">
    <reaction evidence="6">
        <text>a 4-hydroxy-3-methoxy-5-(all-trans-polyprenyl)benzoate + H(+) = a 2-methoxy-6-(all-trans-polyprenyl)phenol + CO2</text>
        <dbReference type="Rhea" id="RHEA:81179"/>
        <dbReference type="Rhea" id="RHEA-COMP:9551"/>
        <dbReference type="Rhea" id="RHEA-COMP:10931"/>
        <dbReference type="ChEBI" id="CHEBI:15378"/>
        <dbReference type="ChEBI" id="CHEBI:16526"/>
        <dbReference type="ChEBI" id="CHEBI:62731"/>
        <dbReference type="ChEBI" id="CHEBI:84443"/>
        <dbReference type="EC" id="4.1.1.130"/>
    </reaction>
</comment>
<dbReference type="GO" id="GO:0008270">
    <property type="term" value="F:zinc ion binding"/>
    <property type="evidence" value="ECO:0007669"/>
    <property type="project" value="UniProtKB-UniRule"/>
</dbReference>
<dbReference type="WBParaSite" id="SMUV_0000699501-mRNA-1">
    <property type="protein sequence ID" value="SMUV_0000699501-mRNA-1"/>
    <property type="gene ID" value="SMUV_0000699501"/>
</dbReference>
<keyword evidence="2 6" id="KW-0999">Mitochondrion inner membrane</keyword>
<keyword evidence="7" id="KW-0863">Zinc-finger</keyword>
<keyword evidence="6" id="KW-0479">Metal-binding</keyword>
<feature type="domain" description="DNL-type" evidence="8">
    <location>
        <begin position="30"/>
        <end position="128"/>
    </location>
</feature>
<evidence type="ECO:0000256" key="4">
    <source>
        <dbReference type="ARBA" id="ARBA00023136"/>
    </source>
</evidence>
<evidence type="ECO:0000256" key="2">
    <source>
        <dbReference type="ARBA" id="ARBA00022792"/>
    </source>
</evidence>
<evidence type="ECO:0000256" key="7">
    <source>
        <dbReference type="PROSITE-ProRule" id="PRU00834"/>
    </source>
</evidence>
<dbReference type="PANTHER" id="PTHR12922:SF7">
    <property type="entry name" value="UBIQUINONE BIOSYNTHESIS PROTEIN COQ4 HOMOLOG, MITOCHONDRIAL"/>
    <property type="match status" value="1"/>
</dbReference>
<evidence type="ECO:0000256" key="5">
    <source>
        <dbReference type="ARBA" id="ARBA00023239"/>
    </source>
</evidence>
<dbReference type="UniPathway" id="UPA00232"/>
<comment type="subunit">
    <text evidence="6">Component of a multi-subunit COQ enzyme complex.</text>
</comment>
<accession>A0A0N5AQM4</accession>
<name>A0A0N5AQM4_9BILA</name>
<dbReference type="HAMAP" id="MF_03111">
    <property type="entry name" value="Coq4"/>
    <property type="match status" value="1"/>
</dbReference>
<dbReference type="Proteomes" id="UP000046393">
    <property type="component" value="Unplaced"/>
</dbReference>
<dbReference type="GO" id="GO:0031314">
    <property type="term" value="C:extrinsic component of mitochondrial inner membrane"/>
    <property type="evidence" value="ECO:0007669"/>
    <property type="project" value="UniProtKB-UniRule"/>
</dbReference>
<dbReference type="Pfam" id="PF05180">
    <property type="entry name" value="zf-DNL"/>
    <property type="match status" value="1"/>
</dbReference>
<comment type="similarity">
    <text evidence="6">Belongs to the COQ4 family.</text>
</comment>
<evidence type="ECO:0000256" key="1">
    <source>
        <dbReference type="ARBA" id="ARBA00022688"/>
    </source>
</evidence>
<keyword evidence="5 6" id="KW-0456">Lyase</keyword>
<evidence type="ECO:0000313" key="9">
    <source>
        <dbReference type="Proteomes" id="UP000046393"/>
    </source>
</evidence>
<keyword evidence="9" id="KW-1185">Reference proteome</keyword>
<comment type="function">
    <text evidence="6">Lyase that catalyzes the C1-decarboxylation of 4-hydroxy-3-methoxy-5-(all-trans-polyprenyl)benzoic acid into 2-methoxy-6-(all-trans-polyprenyl)phenol during ubiquinone biosynthesis.</text>
</comment>
<feature type="binding site" evidence="6">
    <location>
        <position position="258"/>
    </location>
    <ligand>
        <name>Zn(2+)</name>
        <dbReference type="ChEBI" id="CHEBI:29105"/>
    </ligand>
</feature>
<keyword evidence="3 6" id="KW-0496">Mitochondrion</keyword>
<dbReference type="PROSITE" id="PS51501">
    <property type="entry name" value="ZF_DNL"/>
    <property type="match status" value="1"/>
</dbReference>
<dbReference type="STRING" id="451379.A0A0N5AQM4"/>
<comment type="subcellular location">
    <subcellularLocation>
        <location evidence="6">Mitochondrion inner membrane</location>
        <topology evidence="6">Peripheral membrane protein</topology>
        <orientation evidence="6">Matrix side</orientation>
    </subcellularLocation>
</comment>